<comment type="caution">
    <text evidence="2">The sequence shown here is derived from an EMBL/GenBank/DDBJ whole genome shotgun (WGS) entry which is preliminary data.</text>
</comment>
<protein>
    <submittedName>
        <fullName evidence="2">Uncharacterized protein</fullName>
    </submittedName>
</protein>
<sequence length="137" mass="13858">MLKISTIAAVLLAVTGAAQAAIPANIKFDGYCDGFTNLTVSGGYVTGQRDFTNCGAYTPDAVMGPTGKVLAGAVGKGYSLTEASATQFGTTYGWVVNNNGTWAVYGVESGALINSGTWSAGYPLNNAQAGGKVSTSK</sequence>
<proteinExistence type="predicted"/>
<feature type="chain" id="PRO_5047024714" evidence="1">
    <location>
        <begin position="21"/>
        <end position="137"/>
    </location>
</feature>
<dbReference type="RefSeq" id="WP_341425308.1">
    <property type="nucleotide sequence ID" value="NZ_JBBUTG010000004.1"/>
</dbReference>
<evidence type="ECO:0000313" key="2">
    <source>
        <dbReference type="EMBL" id="MEK8030940.1"/>
    </source>
</evidence>
<evidence type="ECO:0000256" key="1">
    <source>
        <dbReference type="SAM" id="SignalP"/>
    </source>
</evidence>
<dbReference type="EMBL" id="JBBUTG010000004">
    <property type="protein sequence ID" value="MEK8030940.1"/>
    <property type="molecule type" value="Genomic_DNA"/>
</dbReference>
<evidence type="ECO:0000313" key="3">
    <source>
        <dbReference type="Proteomes" id="UP001371218"/>
    </source>
</evidence>
<organism evidence="2 3">
    <name type="scientific">Ideonella lacteola</name>
    <dbReference type="NCBI Taxonomy" id="2984193"/>
    <lineage>
        <taxon>Bacteria</taxon>
        <taxon>Pseudomonadati</taxon>
        <taxon>Pseudomonadota</taxon>
        <taxon>Betaproteobacteria</taxon>
        <taxon>Burkholderiales</taxon>
        <taxon>Sphaerotilaceae</taxon>
        <taxon>Ideonella</taxon>
    </lineage>
</organism>
<accession>A0ABU9BLV9</accession>
<keyword evidence="3" id="KW-1185">Reference proteome</keyword>
<dbReference type="Proteomes" id="UP001371218">
    <property type="component" value="Unassembled WGS sequence"/>
</dbReference>
<feature type="signal peptide" evidence="1">
    <location>
        <begin position="1"/>
        <end position="20"/>
    </location>
</feature>
<gene>
    <name evidence="2" type="ORF">AACH06_08955</name>
</gene>
<reference evidence="2 3" key="1">
    <citation type="submission" date="2024-04" db="EMBL/GenBank/DDBJ databases">
        <title>Novel species of the genus Ideonella isolated from streams.</title>
        <authorList>
            <person name="Lu H."/>
        </authorList>
    </citation>
    <scope>NUCLEOTIDE SEQUENCE [LARGE SCALE GENOMIC DNA]</scope>
    <source>
        <strain evidence="2 3">DXS29W</strain>
    </source>
</reference>
<name>A0ABU9BLV9_9BURK</name>
<keyword evidence="1" id="KW-0732">Signal</keyword>